<evidence type="ECO:0000313" key="6">
    <source>
        <dbReference type="Proteomes" id="UP000377595"/>
    </source>
</evidence>
<dbReference type="InterPro" id="IPR029063">
    <property type="entry name" value="SAM-dependent_MTases_sf"/>
</dbReference>
<organism evidence="5 6">
    <name type="scientific">Acrocarpospora pleiomorpha</name>
    <dbReference type="NCBI Taxonomy" id="90975"/>
    <lineage>
        <taxon>Bacteria</taxon>
        <taxon>Bacillati</taxon>
        <taxon>Actinomycetota</taxon>
        <taxon>Actinomycetes</taxon>
        <taxon>Streptosporangiales</taxon>
        <taxon>Streptosporangiaceae</taxon>
        <taxon>Acrocarpospora</taxon>
    </lineage>
</organism>
<dbReference type="GO" id="GO:0016881">
    <property type="term" value="F:acid-amino acid ligase activity"/>
    <property type="evidence" value="ECO:0007669"/>
    <property type="project" value="InterPro"/>
</dbReference>
<dbReference type="SUPFAM" id="SSF53335">
    <property type="entry name" value="S-adenosyl-L-methionine-dependent methyltransferases"/>
    <property type="match status" value="1"/>
</dbReference>
<evidence type="ECO:0000256" key="1">
    <source>
        <dbReference type="ARBA" id="ARBA00022603"/>
    </source>
</evidence>
<keyword evidence="3" id="KW-0949">S-adenosyl-L-methionine</keyword>
<accession>A0A5M3XDP9</accession>
<dbReference type="EMBL" id="BLAF01000008">
    <property type="protein sequence ID" value="GES18766.1"/>
    <property type="molecule type" value="Genomic_DNA"/>
</dbReference>
<dbReference type="GO" id="GO:0032259">
    <property type="term" value="P:methylation"/>
    <property type="evidence" value="ECO:0007669"/>
    <property type="project" value="UniProtKB-KW"/>
</dbReference>
<dbReference type="PANTHER" id="PTHR43464:SF19">
    <property type="entry name" value="UBIQUINONE BIOSYNTHESIS O-METHYLTRANSFERASE, MITOCHONDRIAL"/>
    <property type="match status" value="1"/>
</dbReference>
<dbReference type="AlphaFoldDB" id="A0A5M3XDP9"/>
<gene>
    <name evidence="5" type="ORF">Aple_016610</name>
</gene>
<proteinExistence type="predicted"/>
<comment type="caution">
    <text evidence="5">The sequence shown here is derived from an EMBL/GenBank/DDBJ whole genome shotgun (WGS) entry which is preliminary data.</text>
</comment>
<keyword evidence="2 5" id="KW-0808">Transferase</keyword>
<name>A0A5M3XDP9_9ACTN</name>
<keyword evidence="6" id="KW-1185">Reference proteome</keyword>
<dbReference type="GO" id="GO:0008168">
    <property type="term" value="F:methyltransferase activity"/>
    <property type="evidence" value="ECO:0007669"/>
    <property type="project" value="UniProtKB-KW"/>
</dbReference>
<dbReference type="Gene3D" id="3.40.50.150">
    <property type="entry name" value="Vaccinia Virus protein VP39"/>
    <property type="match status" value="1"/>
</dbReference>
<sequence>MSNPDGSELGEAEYEAMYQGVYQGGTSAGPKLPWDLGAPQPQVVALADAGELTGEVLDIGCGLGDNSVFLASRGLRVTGLDFAPSAVEQARARAAAKGIDVTFAVADATKLEGYEDRFDTVLDSALYHCLTEQERHEYLAALTRATRPGGRLHLFCFSTEIPGVCPDRHLVSEANLRETVGKDWTIERLEPAAYTTAFGPEQLRSAIQGIQGDDFDTSPLAKLATDADDRVLMPAWQLKAVRSAP</sequence>
<dbReference type="InterPro" id="IPR041698">
    <property type="entry name" value="Methyltransf_25"/>
</dbReference>
<dbReference type="Pfam" id="PF13649">
    <property type="entry name" value="Methyltransf_25"/>
    <property type="match status" value="1"/>
</dbReference>
<dbReference type="Proteomes" id="UP000377595">
    <property type="component" value="Unassembled WGS sequence"/>
</dbReference>
<dbReference type="PANTHER" id="PTHR43464">
    <property type="entry name" value="METHYLTRANSFERASE"/>
    <property type="match status" value="1"/>
</dbReference>
<evidence type="ECO:0000259" key="4">
    <source>
        <dbReference type="Pfam" id="PF13649"/>
    </source>
</evidence>
<dbReference type="CDD" id="cd02440">
    <property type="entry name" value="AdoMet_MTases"/>
    <property type="match status" value="1"/>
</dbReference>
<keyword evidence="1" id="KW-0489">Methyltransferase</keyword>
<protein>
    <submittedName>
        <fullName evidence="5">Transferase</fullName>
    </submittedName>
</protein>
<evidence type="ECO:0000256" key="2">
    <source>
        <dbReference type="ARBA" id="ARBA00022679"/>
    </source>
</evidence>
<dbReference type="OrthoDB" id="3825914at2"/>
<feature type="domain" description="Methyltransferase" evidence="4">
    <location>
        <begin position="56"/>
        <end position="150"/>
    </location>
</feature>
<evidence type="ECO:0000313" key="5">
    <source>
        <dbReference type="EMBL" id="GES18766.1"/>
    </source>
</evidence>
<evidence type="ECO:0000256" key="3">
    <source>
        <dbReference type="ARBA" id="ARBA00022691"/>
    </source>
</evidence>
<reference evidence="5 6" key="1">
    <citation type="submission" date="2019-10" db="EMBL/GenBank/DDBJ databases">
        <title>Whole genome shotgun sequence of Acrocarpospora pleiomorpha NBRC 16267.</title>
        <authorList>
            <person name="Ichikawa N."/>
            <person name="Kimura A."/>
            <person name="Kitahashi Y."/>
            <person name="Komaki H."/>
            <person name="Oguchi A."/>
        </authorList>
    </citation>
    <scope>NUCLEOTIDE SEQUENCE [LARGE SCALE GENOMIC DNA]</scope>
    <source>
        <strain evidence="5 6">NBRC 16267</strain>
    </source>
</reference>